<organism evidence="2 3">
    <name type="scientific">Rubus argutus</name>
    <name type="common">Southern blackberry</name>
    <dbReference type="NCBI Taxonomy" id="59490"/>
    <lineage>
        <taxon>Eukaryota</taxon>
        <taxon>Viridiplantae</taxon>
        <taxon>Streptophyta</taxon>
        <taxon>Embryophyta</taxon>
        <taxon>Tracheophyta</taxon>
        <taxon>Spermatophyta</taxon>
        <taxon>Magnoliopsida</taxon>
        <taxon>eudicotyledons</taxon>
        <taxon>Gunneridae</taxon>
        <taxon>Pentapetalae</taxon>
        <taxon>rosids</taxon>
        <taxon>fabids</taxon>
        <taxon>Rosales</taxon>
        <taxon>Rosaceae</taxon>
        <taxon>Rosoideae</taxon>
        <taxon>Rosoideae incertae sedis</taxon>
        <taxon>Rubus</taxon>
    </lineage>
</organism>
<evidence type="ECO:0000313" key="2">
    <source>
        <dbReference type="EMBL" id="KAK9943351.1"/>
    </source>
</evidence>
<comment type="caution">
    <text evidence="2">The sequence shown here is derived from an EMBL/GenBank/DDBJ whole genome shotgun (WGS) entry which is preliminary data.</text>
</comment>
<gene>
    <name evidence="2" type="ORF">M0R45_008961</name>
</gene>
<keyword evidence="1" id="KW-0732">Signal</keyword>
<accession>A0AAW1Y277</accession>
<name>A0AAW1Y277_RUBAR</name>
<protein>
    <submittedName>
        <fullName evidence="2">Uncharacterized protein</fullName>
    </submittedName>
</protein>
<feature type="chain" id="PRO_5043968476" evidence="1">
    <location>
        <begin position="16"/>
        <end position="151"/>
    </location>
</feature>
<evidence type="ECO:0000313" key="3">
    <source>
        <dbReference type="Proteomes" id="UP001457282"/>
    </source>
</evidence>
<reference evidence="2 3" key="1">
    <citation type="journal article" date="2023" name="G3 (Bethesda)">
        <title>A chromosome-length genome assembly and annotation of blackberry (Rubus argutus, cv. 'Hillquist').</title>
        <authorList>
            <person name="Bruna T."/>
            <person name="Aryal R."/>
            <person name="Dudchenko O."/>
            <person name="Sargent D.J."/>
            <person name="Mead D."/>
            <person name="Buti M."/>
            <person name="Cavallini A."/>
            <person name="Hytonen T."/>
            <person name="Andres J."/>
            <person name="Pham M."/>
            <person name="Weisz D."/>
            <person name="Mascagni F."/>
            <person name="Usai G."/>
            <person name="Natali L."/>
            <person name="Bassil N."/>
            <person name="Fernandez G.E."/>
            <person name="Lomsadze A."/>
            <person name="Armour M."/>
            <person name="Olukolu B."/>
            <person name="Poorten T."/>
            <person name="Britton C."/>
            <person name="Davik J."/>
            <person name="Ashrafi H."/>
            <person name="Aiden E.L."/>
            <person name="Borodovsky M."/>
            <person name="Worthington M."/>
        </authorList>
    </citation>
    <scope>NUCLEOTIDE SEQUENCE [LARGE SCALE GENOMIC DNA]</scope>
    <source>
        <strain evidence="2">PI 553951</strain>
    </source>
</reference>
<proteinExistence type="predicted"/>
<dbReference type="AlphaFoldDB" id="A0AAW1Y277"/>
<feature type="signal peptide" evidence="1">
    <location>
        <begin position="1"/>
        <end position="15"/>
    </location>
</feature>
<dbReference type="EMBL" id="JBEDUW010000002">
    <property type="protein sequence ID" value="KAK9943351.1"/>
    <property type="molecule type" value="Genomic_DNA"/>
</dbReference>
<keyword evidence="3" id="KW-1185">Reference proteome</keyword>
<sequence>MPSCSAGLVVVVVDASCLVCSQSRTRVASISAHAESSLLCPSCSSQLCPSPALTAPLPLQASESISARCSPLQRRCPVEPKAQSLHLCRQPSHDEIISSCRRLLLIPPSADRPASSLLLTMKPVLNPCDLLQGRTKENKKGTGSARVEDED</sequence>
<dbReference type="Proteomes" id="UP001457282">
    <property type="component" value="Unassembled WGS sequence"/>
</dbReference>
<evidence type="ECO:0000256" key="1">
    <source>
        <dbReference type="SAM" id="SignalP"/>
    </source>
</evidence>